<dbReference type="Proteomes" id="UP001556040">
    <property type="component" value="Unassembled WGS sequence"/>
</dbReference>
<evidence type="ECO:0000259" key="4">
    <source>
        <dbReference type="SMART" id="SM00079"/>
    </source>
</evidence>
<comment type="caution">
    <text evidence="5">The sequence shown here is derived from an EMBL/GenBank/DDBJ whole genome shotgun (WGS) entry which is preliminary data.</text>
</comment>
<keyword evidence="6" id="KW-1185">Reference proteome</keyword>
<dbReference type="RefSeq" id="WP_367779833.1">
    <property type="nucleotide sequence ID" value="NZ_JBFMIA010000009.1"/>
</dbReference>
<evidence type="ECO:0000256" key="1">
    <source>
        <dbReference type="ARBA" id="ARBA00022729"/>
    </source>
</evidence>
<dbReference type="SMART" id="SM00062">
    <property type="entry name" value="PBPb"/>
    <property type="match status" value="1"/>
</dbReference>
<feature type="domain" description="Ionotropic glutamate receptor C-terminal" evidence="4">
    <location>
        <begin position="46"/>
        <end position="296"/>
    </location>
</feature>
<evidence type="ECO:0000256" key="2">
    <source>
        <dbReference type="SAM" id="SignalP"/>
    </source>
</evidence>
<organism evidence="5 6">
    <name type="scientific">Jeotgalibacillus marinus</name>
    <dbReference type="NCBI Taxonomy" id="86667"/>
    <lineage>
        <taxon>Bacteria</taxon>
        <taxon>Bacillati</taxon>
        <taxon>Bacillota</taxon>
        <taxon>Bacilli</taxon>
        <taxon>Bacillales</taxon>
        <taxon>Caryophanaceae</taxon>
        <taxon>Jeotgalibacillus</taxon>
    </lineage>
</organism>
<evidence type="ECO:0000313" key="5">
    <source>
        <dbReference type="EMBL" id="MEW9502340.1"/>
    </source>
</evidence>
<dbReference type="SMART" id="SM00079">
    <property type="entry name" value="PBPe"/>
    <property type="match status" value="1"/>
</dbReference>
<dbReference type="InterPro" id="IPR001638">
    <property type="entry name" value="Solute-binding_3/MltF_N"/>
</dbReference>
<dbReference type="EMBL" id="JBFMIA010000009">
    <property type="protein sequence ID" value="MEW9502340.1"/>
    <property type="molecule type" value="Genomic_DNA"/>
</dbReference>
<dbReference type="SUPFAM" id="SSF53850">
    <property type="entry name" value="Periplasmic binding protein-like II"/>
    <property type="match status" value="1"/>
</dbReference>
<sequence length="379" mass="42112">MKKNSLISILISLMVVVSACSSTPESNAGNDNNSQKGNSVSYKKDTIVVGVENANAPFSYIDENGSVTGFDADLIKAIAEDQGLKVDFKPMNFGSIVPSLQTEQIDAAISSTSLAITSERSEQVDFSEEIMMYDGSLASKKGSNIKDVTDIKKGDVLAVKTGSVAETIAELFAEDLGAIVRRFDTTDKVLQDVINGQSDVALESTFIFYEVLWKDRNYGIQILDQTSDYFWDLTNEAFQDGGKEVNGAISGVNSQTAMAVKKGNTELLDMLNEGLKNIKENQVMDDVEEKWNLIPMNFANEEFFEFRKEIDPFTKEFYGDMTFEEFLKASQEMTFMLDENGGSTQSEFDENGNQIDENGDIIDENPFGLKDYKEKHTDW</sequence>
<evidence type="ECO:0000313" key="6">
    <source>
        <dbReference type="Proteomes" id="UP001556040"/>
    </source>
</evidence>
<feature type="domain" description="Solute-binding protein family 3/N-terminal" evidence="3">
    <location>
        <begin position="46"/>
        <end position="295"/>
    </location>
</feature>
<proteinExistence type="predicted"/>
<dbReference type="PANTHER" id="PTHR35936">
    <property type="entry name" value="MEMBRANE-BOUND LYTIC MUREIN TRANSGLYCOSYLASE F"/>
    <property type="match status" value="1"/>
</dbReference>
<dbReference type="CDD" id="cd13530">
    <property type="entry name" value="PBP2_peptides_like"/>
    <property type="match status" value="1"/>
</dbReference>
<evidence type="ECO:0000259" key="3">
    <source>
        <dbReference type="SMART" id="SM00062"/>
    </source>
</evidence>
<keyword evidence="1 2" id="KW-0732">Signal</keyword>
<feature type="chain" id="PRO_5046318611" evidence="2">
    <location>
        <begin position="29"/>
        <end position="379"/>
    </location>
</feature>
<dbReference type="Gene3D" id="3.40.190.10">
    <property type="entry name" value="Periplasmic binding protein-like II"/>
    <property type="match status" value="2"/>
</dbReference>
<dbReference type="PROSITE" id="PS51257">
    <property type="entry name" value="PROKAR_LIPOPROTEIN"/>
    <property type="match status" value="1"/>
</dbReference>
<dbReference type="InterPro" id="IPR001320">
    <property type="entry name" value="Iontro_rcpt_C"/>
</dbReference>
<protein>
    <submittedName>
        <fullName evidence="5">ABC transporter substrate-binding protein</fullName>
    </submittedName>
</protein>
<reference evidence="5 6" key="1">
    <citation type="journal article" date="1979" name="Int. J. Syst. Evol. Microbiol.">
        <title>Bacillus globisporus subsp. marinus subsp. nov.</title>
        <authorList>
            <person name="Liu H."/>
        </authorList>
    </citation>
    <scope>NUCLEOTIDE SEQUENCE [LARGE SCALE GENOMIC DNA]</scope>
    <source>
        <strain evidence="5 6">DSM 1297</strain>
    </source>
</reference>
<dbReference type="Pfam" id="PF00497">
    <property type="entry name" value="SBP_bac_3"/>
    <property type="match status" value="1"/>
</dbReference>
<dbReference type="PANTHER" id="PTHR35936:SF19">
    <property type="entry name" value="AMINO-ACID-BINDING PROTEIN YXEM-RELATED"/>
    <property type="match status" value="1"/>
</dbReference>
<gene>
    <name evidence="5" type="ORF">AB1471_11090</name>
</gene>
<feature type="signal peptide" evidence="2">
    <location>
        <begin position="1"/>
        <end position="28"/>
    </location>
</feature>
<accession>A0ABV3Q4S5</accession>
<name>A0ABV3Q4S5_9BACL</name>